<evidence type="ECO:0000256" key="7">
    <source>
        <dbReference type="SAM" id="MobiDB-lite"/>
    </source>
</evidence>
<accession>A0AAV9HZ39</accession>
<comment type="catalytic activity">
    <reaction evidence="1">
        <text>Thiol-dependent hydrolysis of ester, thioester, amide, peptide and isopeptide bonds formed by the C-terminal Gly of ubiquitin (a 76-residue protein attached to proteins as an intracellular targeting signal).</text>
        <dbReference type="EC" id="3.4.19.12"/>
    </reaction>
</comment>
<dbReference type="EC" id="3.4.19.12" evidence="2"/>
<dbReference type="PANTHER" id="PTHR13367:SF34">
    <property type="match status" value="1"/>
</dbReference>
<evidence type="ECO:0000256" key="3">
    <source>
        <dbReference type="ARBA" id="ARBA00022670"/>
    </source>
</evidence>
<evidence type="ECO:0000256" key="6">
    <source>
        <dbReference type="ARBA" id="ARBA00022807"/>
    </source>
</evidence>
<reference evidence="11" key="2">
    <citation type="submission" date="2023-06" db="EMBL/GenBank/DDBJ databases">
        <authorList>
            <consortium name="Lawrence Berkeley National Laboratory"/>
            <person name="Mondo S.J."/>
            <person name="Hensen N."/>
            <person name="Bonometti L."/>
            <person name="Westerberg I."/>
            <person name="Brannstrom I.O."/>
            <person name="Guillou S."/>
            <person name="Cros-Aarteil S."/>
            <person name="Calhoun S."/>
            <person name="Haridas S."/>
            <person name="Kuo A."/>
            <person name="Pangilinan J."/>
            <person name="Riley R."/>
            <person name="Labutti K."/>
            <person name="Andreopoulos B."/>
            <person name="Lipzen A."/>
            <person name="Chen C."/>
            <person name="Yanf M."/>
            <person name="Daum C."/>
            <person name="Ng V."/>
            <person name="Clum A."/>
            <person name="Steindorff A."/>
            <person name="Ohm R."/>
            <person name="Martin F."/>
            <person name="Silar P."/>
            <person name="Natvig D."/>
            <person name="Lalanne C."/>
            <person name="Gautier V."/>
            <person name="Ament-Velasquez S.L."/>
            <person name="Kruys A."/>
            <person name="Hutchinson M.I."/>
            <person name="Powell A.J."/>
            <person name="Barry K."/>
            <person name="Miller A.N."/>
            <person name="Grigoriev I.V."/>
            <person name="Debuchy R."/>
            <person name="Gladieux P."/>
            <person name="Thoren M.H."/>
            <person name="Johannesson H."/>
        </authorList>
    </citation>
    <scope>NUCLEOTIDE SEQUENCE</scope>
    <source>
        <strain evidence="11">PSN324</strain>
    </source>
</reference>
<evidence type="ECO:0000259" key="8">
    <source>
        <dbReference type="Pfam" id="PF12340"/>
    </source>
</evidence>
<dbReference type="InterPro" id="IPR022099">
    <property type="entry name" value="DUF3638"/>
</dbReference>
<dbReference type="GO" id="GO:0006508">
    <property type="term" value="P:proteolysis"/>
    <property type="evidence" value="ECO:0007669"/>
    <property type="project" value="UniProtKB-KW"/>
</dbReference>
<name>A0AAV9HZ39_9PEZI</name>
<evidence type="ECO:0000256" key="5">
    <source>
        <dbReference type="ARBA" id="ARBA00022801"/>
    </source>
</evidence>
<keyword evidence="5" id="KW-0378">Hydrolase</keyword>
<sequence>DLRYLINHVFLPPRLPESNDTRPGCDDIFVGSLLSALQKFSELQAEAEEESAVLNCSVKMLKRLSESMRGSKILDKKESVKIAVEELSDGGMKFALFHVRSQNAGLLLSGETDHILVQAFELRPDDKSVTSCPGRLVREFPDRAVRLPRATLQDHDFLEEFVDVLCKLEMGDPAGRKPKDGSSPVLLTGLLMGVLAGLGQNAPDAAKQVRKKTREVVHGSDVCRPGTKLRLPFRRSPLWLLLRAGLQLQLGGTRRSLYKAVITFFHVTLLDRAGLFQLPSDLRFVMSAKVAHRIVKLNPDQEQEQMLPWLETTERILERNREDLDKRWEQIQVKDASRPKVAGLGDLSFQADCKLKLSKLEGHEMWMDSQALSSSRNRPGSGGDDRKHTRYSSTELPDVPDEGIAEFALLEVEAWVEMHLDSWLARRRLVKDGMFHADMGNLQQLALKYHKKASAHYKGVQEALSLVYLVIMEIWIAVDKMGGDEVPLLLEYDPGFSSELFHALLLPTRSQMVRLQKVEHHLSSRRAVANNSYSLIFSGFGQPESFAVRFFDSCSRERHRKLRQEIVKWAKKTKSNKRLEYTIKRKAYDEDEGDFANSFTIDIFEWPLPQDENQTKAIVFEISVPDVVAIWRDMTTFILRDVPGNNKKRQNGADVLFYAAEQPAFRHFLLRTSQVQLACVIDPALRIQHQNTRNVSEVTKDDVCLDHPYQYDYYDSVSGLSAAKLFQTARALPAHSSKPPLGPWIRGTGHTSNEVIVEQHRCPQVLSLDQFRAFGHLRSGMTLQWASLLCQLTIPSLDWNQPSTFALVMQACTEAGPPKGESALREAHSDLADTDFVEKLISALRESFQRVCWNWQNTTALGLFVCVAVRILSLTADSQESCRLGTSATLLDLLGQARKTSIKWTRSLIAKRAAMSWDDERQDLDVAIMTTSLISVLTFDLPPHSLAAVLPIPGHLRYLVEAAISVHHYSPTKKTALGDPVLRHLWHRRHAVIYRACTVIQREVTEHQRLIGLSSGVRKFWGTCPHSAVWKVRGGEQGHILDSVVTMVGGTGQATIRRVSWNSLTGQLLVDGLRVDRLPRKFEKHPMYREVFKNRILEVMRSEIPEMQYSADVQSGWVAHFSSTGSNIVIRCVHLGTTWELIPASCFVGDLPNFFVKGYTHWKNLTTGEIEFRPTGEPWKTSPKLWILKREADHWVLRRRAGPNDTRFVVDRRSRTASSLFKILRPIEPESDINIIFHQNQRHVVAELPQLSLAFILGEGKSIIKSKQYSGMMIAEDQAIGTLIGLKSRLVLRTISRQTDNTNVKPPRVVLVPHGTVVAMLDGDHVQVEIQRRCTSDLNHHVYDVNETLGCLNDKGSLSSKLFLSLLHAFTSHCLPDPFTGRTGTDEALRLLSSAGVKSFERLDEGSQGLLRQIARISPRRAFCRGKGSVEMESSVWQAGLPALAQYDGFWRAVRDILKHVQDCEVLLHHGCSASSTTGTMLEKKLPQTQFLADQALVRNSIFRPSGFGAEAKNSGRGADVKYENRAHSPEAVTKFRQTLAVTSIVRTGSRTLLTESPSPECLRTMILALTGTEFKIPSDASSLQFDFKNLESPSRVLAGGRWCQVYNSLHGLENKYRKAFFLSSLLYADSSDIVIVQTLMAAMHGDCCVLAEIQSPSGVDVGFPWTCYFRVHIDRLSSTLHQMDLWVPPAEEDENVDAPMRDAELEAEGFIREGDLFHREAPNPGEIARPIPQSFIEFLESREDQANDALRPLDRFLSQLSQKGSLDHHHSYIDKLRESSRSPKDPGSREMKLDSPPSPGLQAKILQNLQNCQREAEAIYGCIARVLRPSSAAERLSWHAGLYPRLSPIFLLQQLSNTRWEKLPRDSEWRECLVNYALALIYLQRAERLFRCCRLSVVDRNRHQTQLLQDMANSGYYHGRDAVDPLQHPERLILEIEQGILIRPVQHQIAASMCRPPSGDNHVMQLNMGQGKSSVIVPIVAAALADGEQLVRIIVAKPQSKQMMHTLVRALGGLQNRQVMYLPFRRDINPNRARMRTLESMLIRCKKDGGVLLVQPEHLLSFKLKGLEMMCSEIPNSRSCGPESSLGRDILGAYLQFEEHSRDIVDESDENLSVRFELIYTIGRQQPVDMSPSRWVVIQELMDVIALVVEELYKDGLTEGLLFQKHAEGGRFPTIRILNRSAGNRLVQALAAKLSTGGLRGFPMHNQPQDMQASVRRYIKYPDVPDGDIARVEDVRAGIFQQEGMKKVLLLLRGLFSGGIFRFVLGQQRFRVNYGLTRDRQPTTMLAVPYRAKDSPSPRSEFSHTDVVIILTCLSYYYQGLKVDELLACFGVLGDSGQAELEYGRWSAAVQTLPMHRRSIRAVNLKDRPLFEADIFPFFRFAKPTIDFYLANIVFPREMRDFPFKLSSSGWDLAKPKTHPLTGFSGTTDSQYLLPLSVQTLDIPAQRHTNASVIASLLESGNSVLELGQDQASLCALSAEVLIKAVTESVERIPVILDVGAQIIEHGNREFASEWLRRVRDVNKDAVVFFNDQDELSVLSRAGVVEPFLTSPFVTQTERCLVFLDQAHTRGTDLRLPDTYRAAVTLGPGVTKDTLVQACMRMRKLGHGQTVTFCISGEMQKRIREFCKVNLDQPISVSDVLTFSISETWNEIQRNIPLWAIQGIRHQRQESIWARASETGELTSRDVRNYLEPEAQSIEQRYPPASNQTPQTLESRFEEAVSQLPSRREQLDLIYSKCINFDLPFLTDKSNPSEQQERELAPEAIQQPQIERPPPAVALPHSLHPGVLSFVQTGMLPRSQLNTSVFLPAYGVLKHSSVWPLYSDGTRAFPTDLLVTVDFAWTVENDGPGKNGDAFQRPVQWVLTKRVDTSVDRFGMHMVIISPWEANEIKPMLESSSDNNRQQSGVTMHAYLPRPSRGFMTMEDLTTFTVPKVDRGWAAPRELVMQLNLFAGQLCLRSYREYARLCRYLGLRYRDDADADGDGDVEMRDAGLPRGSWAPDGWVGRAGGSEFAGCPFDFNPVPFLRVLYKRIRGGCLDIERTHMGRILAGEVLTMEDF</sequence>
<evidence type="ECO:0000259" key="9">
    <source>
        <dbReference type="Pfam" id="PF12359"/>
    </source>
</evidence>
<dbReference type="PANTHER" id="PTHR13367">
    <property type="entry name" value="UBIQUITIN THIOESTERASE"/>
    <property type="match status" value="1"/>
</dbReference>
<dbReference type="Proteomes" id="UP001321749">
    <property type="component" value="Unassembled WGS sequence"/>
</dbReference>
<feature type="non-terminal residue" evidence="11">
    <location>
        <position position="3058"/>
    </location>
</feature>
<evidence type="ECO:0000313" key="12">
    <source>
        <dbReference type="Proteomes" id="UP001321749"/>
    </source>
</evidence>
<proteinExistence type="predicted"/>
<dbReference type="Pfam" id="PF12340">
    <property type="entry name" value="DUF3638"/>
    <property type="match status" value="1"/>
</dbReference>
<dbReference type="InterPro" id="IPR051346">
    <property type="entry name" value="OTU_Deubiquitinase"/>
</dbReference>
<protein>
    <recommendedName>
        <fullName evidence="2">ubiquitinyl hydrolase 1</fullName>
        <ecNumber evidence="2">3.4.19.12</ecNumber>
    </recommendedName>
</protein>
<feature type="region of interest" description="Disordered" evidence="7">
    <location>
        <begin position="1772"/>
        <end position="1801"/>
    </location>
</feature>
<dbReference type="Pfam" id="PF20255">
    <property type="entry name" value="DUF6606"/>
    <property type="match status" value="1"/>
</dbReference>
<keyword evidence="4" id="KW-0833">Ubl conjugation pathway</keyword>
<keyword evidence="12" id="KW-1185">Reference proteome</keyword>
<feature type="region of interest" description="Disordered" evidence="7">
    <location>
        <begin position="368"/>
        <end position="396"/>
    </location>
</feature>
<evidence type="ECO:0000256" key="4">
    <source>
        <dbReference type="ARBA" id="ARBA00022786"/>
    </source>
</evidence>
<dbReference type="GO" id="GO:0004843">
    <property type="term" value="F:cysteine-type deubiquitinase activity"/>
    <property type="evidence" value="ECO:0007669"/>
    <property type="project" value="UniProtKB-EC"/>
</dbReference>
<feature type="non-terminal residue" evidence="11">
    <location>
        <position position="1"/>
    </location>
</feature>
<reference evidence="11" key="1">
    <citation type="journal article" date="2023" name="Mol. Phylogenet. Evol.">
        <title>Genome-scale phylogeny and comparative genomics of the fungal order Sordariales.</title>
        <authorList>
            <person name="Hensen N."/>
            <person name="Bonometti L."/>
            <person name="Westerberg I."/>
            <person name="Brannstrom I.O."/>
            <person name="Guillou S."/>
            <person name="Cros-Aarteil S."/>
            <person name="Calhoun S."/>
            <person name="Haridas S."/>
            <person name="Kuo A."/>
            <person name="Mondo S."/>
            <person name="Pangilinan J."/>
            <person name="Riley R."/>
            <person name="LaButti K."/>
            <person name="Andreopoulos B."/>
            <person name="Lipzen A."/>
            <person name="Chen C."/>
            <person name="Yan M."/>
            <person name="Daum C."/>
            <person name="Ng V."/>
            <person name="Clum A."/>
            <person name="Steindorff A."/>
            <person name="Ohm R.A."/>
            <person name="Martin F."/>
            <person name="Silar P."/>
            <person name="Natvig D.O."/>
            <person name="Lalanne C."/>
            <person name="Gautier V."/>
            <person name="Ament-Velasquez S.L."/>
            <person name="Kruys A."/>
            <person name="Hutchinson M.I."/>
            <person name="Powell A.J."/>
            <person name="Barry K."/>
            <person name="Miller A.N."/>
            <person name="Grigoriev I.V."/>
            <person name="Debuchy R."/>
            <person name="Gladieux P."/>
            <person name="Hiltunen Thoren M."/>
            <person name="Johannesson H."/>
        </authorList>
    </citation>
    <scope>NUCLEOTIDE SEQUENCE</scope>
    <source>
        <strain evidence="11">PSN324</strain>
    </source>
</reference>
<evidence type="ECO:0000259" key="10">
    <source>
        <dbReference type="Pfam" id="PF20255"/>
    </source>
</evidence>
<evidence type="ECO:0000313" key="11">
    <source>
        <dbReference type="EMBL" id="KAK4466142.1"/>
    </source>
</evidence>
<dbReference type="InterPro" id="IPR046541">
    <property type="entry name" value="DUF6606"/>
</dbReference>
<keyword evidence="6" id="KW-0788">Thiol protease</keyword>
<dbReference type="Pfam" id="PF12359">
    <property type="entry name" value="DUF3645"/>
    <property type="match status" value="1"/>
</dbReference>
<feature type="domain" description="DUF6606" evidence="10">
    <location>
        <begin position="5"/>
        <end position="270"/>
    </location>
</feature>
<organism evidence="11 12">
    <name type="scientific">Cladorrhinum samala</name>
    <dbReference type="NCBI Taxonomy" id="585594"/>
    <lineage>
        <taxon>Eukaryota</taxon>
        <taxon>Fungi</taxon>
        <taxon>Dikarya</taxon>
        <taxon>Ascomycota</taxon>
        <taxon>Pezizomycotina</taxon>
        <taxon>Sordariomycetes</taxon>
        <taxon>Sordariomycetidae</taxon>
        <taxon>Sordariales</taxon>
        <taxon>Podosporaceae</taxon>
        <taxon>Cladorrhinum</taxon>
    </lineage>
</organism>
<comment type="caution">
    <text evidence="11">The sequence shown here is derived from an EMBL/GenBank/DDBJ whole genome shotgun (WGS) entry which is preliminary data.</text>
</comment>
<dbReference type="EMBL" id="MU864934">
    <property type="protein sequence ID" value="KAK4466142.1"/>
    <property type="molecule type" value="Genomic_DNA"/>
</dbReference>
<keyword evidence="3" id="KW-0645">Protease</keyword>
<gene>
    <name evidence="11" type="ORF">QBC42DRAFT_330868</name>
</gene>
<evidence type="ECO:0000256" key="1">
    <source>
        <dbReference type="ARBA" id="ARBA00000707"/>
    </source>
</evidence>
<dbReference type="InterPro" id="IPR022105">
    <property type="entry name" value="DUF3645"/>
</dbReference>
<evidence type="ECO:0000256" key="2">
    <source>
        <dbReference type="ARBA" id="ARBA00012759"/>
    </source>
</evidence>
<feature type="compositionally biased region" description="Basic and acidic residues" evidence="7">
    <location>
        <begin position="1772"/>
        <end position="1794"/>
    </location>
</feature>
<feature type="domain" description="DUF3638" evidence="8">
    <location>
        <begin position="1923"/>
        <end position="2152"/>
    </location>
</feature>
<feature type="domain" description="DUF3645" evidence="9">
    <location>
        <begin position="2281"/>
        <end position="2313"/>
    </location>
</feature>